<comment type="caution">
    <text evidence="1">The sequence shown here is derived from an EMBL/GenBank/DDBJ whole genome shotgun (WGS) entry which is preliminary data.</text>
</comment>
<proteinExistence type="predicted"/>
<gene>
    <name evidence="1" type="ORF">FYJ80_06760</name>
</gene>
<reference evidence="1 2" key="1">
    <citation type="submission" date="2019-08" db="EMBL/GenBank/DDBJ databases">
        <title>In-depth cultivation of the pig gut microbiome towards novel bacterial diversity and tailored functional studies.</title>
        <authorList>
            <person name="Wylensek D."/>
            <person name="Hitch T.C.A."/>
            <person name="Clavel T."/>
        </authorList>
    </citation>
    <scope>NUCLEOTIDE SEQUENCE [LARGE SCALE GENOMIC DNA]</scope>
    <source>
        <strain evidence="1 2">NM-380-WT-3C1</strain>
    </source>
</reference>
<dbReference type="RefSeq" id="WP_154425457.1">
    <property type="nucleotide sequence ID" value="NZ_VUNN01000012.1"/>
</dbReference>
<accession>A0A7X2PDN6</accession>
<dbReference type="EMBL" id="VUNN01000012">
    <property type="protein sequence ID" value="MSU06483.1"/>
    <property type="molecule type" value="Genomic_DNA"/>
</dbReference>
<evidence type="ECO:0000313" key="1">
    <source>
        <dbReference type="EMBL" id="MSU06483.1"/>
    </source>
</evidence>
<sequence>MTIIICLDKNNGYQFGGKRQSTDRELRKKVLELADEIRCDEYTASQFEEDEKSMLYVGDDYLNTINGTCFIEKGDISNISYDKLVVFWWNRSYPTTKKFIIPQGFKSVSKENFKGYSHDKITMEIFTK</sequence>
<name>A0A7X2PDN6_9SPIO</name>
<evidence type="ECO:0000313" key="2">
    <source>
        <dbReference type="Proteomes" id="UP000460549"/>
    </source>
</evidence>
<protein>
    <submittedName>
        <fullName evidence="1">Uncharacterized protein</fullName>
    </submittedName>
</protein>
<dbReference type="AlphaFoldDB" id="A0A7X2PDN6"/>
<dbReference type="Proteomes" id="UP000460549">
    <property type="component" value="Unassembled WGS sequence"/>
</dbReference>
<keyword evidence="2" id="KW-1185">Reference proteome</keyword>
<organism evidence="1 2">
    <name type="scientific">Bullifex porci</name>
    <dbReference type="NCBI Taxonomy" id="2606638"/>
    <lineage>
        <taxon>Bacteria</taxon>
        <taxon>Pseudomonadati</taxon>
        <taxon>Spirochaetota</taxon>
        <taxon>Spirochaetia</taxon>
        <taxon>Spirochaetales</taxon>
        <taxon>Spirochaetaceae</taxon>
        <taxon>Bullifex</taxon>
    </lineage>
</organism>